<dbReference type="EnsemblMetazoa" id="CapteT199345">
    <property type="protein sequence ID" value="CapteP199345"/>
    <property type="gene ID" value="CapteG199345"/>
</dbReference>
<protein>
    <submittedName>
        <fullName evidence="1 2">Uncharacterized protein</fullName>
    </submittedName>
</protein>
<reference evidence="3" key="1">
    <citation type="submission" date="2012-12" db="EMBL/GenBank/DDBJ databases">
        <authorList>
            <person name="Hellsten U."/>
            <person name="Grimwood J."/>
            <person name="Chapman J.A."/>
            <person name="Shapiro H."/>
            <person name="Aerts A."/>
            <person name="Otillar R.P."/>
            <person name="Terry A.Y."/>
            <person name="Boore J.L."/>
            <person name="Simakov O."/>
            <person name="Marletaz F."/>
            <person name="Cho S.-J."/>
            <person name="Edsinger-Gonzales E."/>
            <person name="Havlak P."/>
            <person name="Kuo D.-H."/>
            <person name="Larsson T."/>
            <person name="Lv J."/>
            <person name="Arendt D."/>
            <person name="Savage R."/>
            <person name="Osoegawa K."/>
            <person name="de Jong P."/>
            <person name="Lindberg D.R."/>
            <person name="Seaver E.C."/>
            <person name="Weisblat D.A."/>
            <person name="Putnam N.H."/>
            <person name="Grigoriev I.V."/>
            <person name="Rokhsar D.S."/>
        </authorList>
    </citation>
    <scope>NUCLEOTIDE SEQUENCE</scope>
    <source>
        <strain evidence="3">I ESC-2004</strain>
    </source>
</reference>
<organism evidence="1">
    <name type="scientific">Capitella teleta</name>
    <name type="common">Polychaete worm</name>
    <dbReference type="NCBI Taxonomy" id="283909"/>
    <lineage>
        <taxon>Eukaryota</taxon>
        <taxon>Metazoa</taxon>
        <taxon>Spiralia</taxon>
        <taxon>Lophotrochozoa</taxon>
        <taxon>Annelida</taxon>
        <taxon>Polychaeta</taxon>
        <taxon>Sedentaria</taxon>
        <taxon>Scolecida</taxon>
        <taxon>Capitellidae</taxon>
        <taxon>Capitella</taxon>
    </lineage>
</organism>
<dbReference type="EMBL" id="AMQN01010986">
    <property type="status" value="NOT_ANNOTATED_CDS"/>
    <property type="molecule type" value="Genomic_DNA"/>
</dbReference>
<accession>R7U0V1</accession>
<proteinExistence type="predicted"/>
<sequence>MDQLLPRLRNSTSVTSVRYASISPKTSVPSCSTVGDRDLCLSRYLMQERCALVVDDLRALHVTVDFVHRRPVDVSGTGCFSKFHCFIDNTCSGVLSSVDQIGGSIEHKMITGFDIYEEVVKTIRFRYRLHWHIDLVQALRDIETREKFGRRDMM</sequence>
<reference evidence="1 3" key="2">
    <citation type="journal article" date="2013" name="Nature">
        <title>Insights into bilaterian evolution from three spiralian genomes.</title>
        <authorList>
            <person name="Simakov O."/>
            <person name="Marletaz F."/>
            <person name="Cho S.J."/>
            <person name="Edsinger-Gonzales E."/>
            <person name="Havlak P."/>
            <person name="Hellsten U."/>
            <person name="Kuo D.H."/>
            <person name="Larsson T."/>
            <person name="Lv J."/>
            <person name="Arendt D."/>
            <person name="Savage R."/>
            <person name="Osoegawa K."/>
            <person name="de Jong P."/>
            <person name="Grimwood J."/>
            <person name="Chapman J.A."/>
            <person name="Shapiro H."/>
            <person name="Aerts A."/>
            <person name="Otillar R.P."/>
            <person name="Terry A.Y."/>
            <person name="Boore J.L."/>
            <person name="Grigoriev I.V."/>
            <person name="Lindberg D.R."/>
            <person name="Seaver E.C."/>
            <person name="Weisblat D.A."/>
            <person name="Putnam N.H."/>
            <person name="Rokhsar D.S."/>
        </authorList>
    </citation>
    <scope>NUCLEOTIDE SEQUENCE</scope>
    <source>
        <strain evidence="1 3">I ESC-2004</strain>
    </source>
</reference>
<dbReference type="Proteomes" id="UP000014760">
    <property type="component" value="Unassembled WGS sequence"/>
</dbReference>
<dbReference type="HOGENOM" id="CLU_1705935_0_0_1"/>
<evidence type="ECO:0000313" key="1">
    <source>
        <dbReference type="EMBL" id="ELT97286.1"/>
    </source>
</evidence>
<evidence type="ECO:0000313" key="2">
    <source>
        <dbReference type="EnsemblMetazoa" id="CapteP199345"/>
    </source>
</evidence>
<name>R7U0V1_CAPTE</name>
<keyword evidence="3" id="KW-1185">Reference proteome</keyword>
<evidence type="ECO:0000313" key="3">
    <source>
        <dbReference type="Proteomes" id="UP000014760"/>
    </source>
</evidence>
<reference evidence="2" key="3">
    <citation type="submission" date="2015-06" db="UniProtKB">
        <authorList>
            <consortium name="EnsemblMetazoa"/>
        </authorList>
    </citation>
    <scope>IDENTIFICATION</scope>
</reference>
<dbReference type="EMBL" id="KB308612">
    <property type="protein sequence ID" value="ELT97286.1"/>
    <property type="molecule type" value="Genomic_DNA"/>
</dbReference>
<dbReference type="AlphaFoldDB" id="R7U0V1"/>
<gene>
    <name evidence="1" type="ORF">CAPTEDRAFT_199345</name>
</gene>